<accession>A0A5J4V0A3</accession>
<sequence length="104" mass="12556">MYIGIQQLQGFPQPAFSNRLNLHQDTEYNYIDNRASMKTLLSSCRILQRREINKLYNRIYQLLQHQAQWAIQPFNLAFQQSQFNNKPKIVDACRIYEYKHIMFV</sequence>
<organism evidence="1 2">
    <name type="scientific">Streblomastix strix</name>
    <dbReference type="NCBI Taxonomy" id="222440"/>
    <lineage>
        <taxon>Eukaryota</taxon>
        <taxon>Metamonada</taxon>
        <taxon>Preaxostyla</taxon>
        <taxon>Oxymonadida</taxon>
        <taxon>Streblomastigidae</taxon>
        <taxon>Streblomastix</taxon>
    </lineage>
</organism>
<evidence type="ECO:0000313" key="1">
    <source>
        <dbReference type="EMBL" id="KAA6375954.1"/>
    </source>
</evidence>
<name>A0A5J4V0A3_9EUKA</name>
<reference evidence="1 2" key="1">
    <citation type="submission" date="2019-03" db="EMBL/GenBank/DDBJ databases">
        <title>Single cell metagenomics reveals metabolic interactions within the superorganism composed of flagellate Streblomastix strix and complex community of Bacteroidetes bacteria on its surface.</title>
        <authorList>
            <person name="Treitli S.C."/>
            <person name="Kolisko M."/>
            <person name="Husnik F."/>
            <person name="Keeling P."/>
            <person name="Hampl V."/>
        </authorList>
    </citation>
    <scope>NUCLEOTIDE SEQUENCE [LARGE SCALE GENOMIC DNA]</scope>
    <source>
        <strain evidence="1">ST1C</strain>
    </source>
</reference>
<evidence type="ECO:0000313" key="2">
    <source>
        <dbReference type="Proteomes" id="UP000324800"/>
    </source>
</evidence>
<protein>
    <submittedName>
        <fullName evidence="1">Uncharacterized protein</fullName>
    </submittedName>
</protein>
<dbReference type="Proteomes" id="UP000324800">
    <property type="component" value="Unassembled WGS sequence"/>
</dbReference>
<dbReference type="AlphaFoldDB" id="A0A5J4V0A3"/>
<gene>
    <name evidence="1" type="ORF">EZS28_028520</name>
</gene>
<proteinExistence type="predicted"/>
<dbReference type="EMBL" id="SNRW01010865">
    <property type="protein sequence ID" value="KAA6375954.1"/>
    <property type="molecule type" value="Genomic_DNA"/>
</dbReference>
<comment type="caution">
    <text evidence="1">The sequence shown here is derived from an EMBL/GenBank/DDBJ whole genome shotgun (WGS) entry which is preliminary data.</text>
</comment>